<keyword evidence="1" id="KW-0813">Transport</keyword>
<dbReference type="Pfam" id="PF11614">
    <property type="entry name" value="FixG_C"/>
    <property type="match status" value="1"/>
</dbReference>
<dbReference type="InterPro" id="IPR032879">
    <property type="entry name" value="FixG_C"/>
</dbReference>
<dbReference type="InterPro" id="IPR017900">
    <property type="entry name" value="4Fe4S_Fe_S_CS"/>
</dbReference>
<keyword evidence="5" id="KW-0408">Iron</keyword>
<keyword evidence="6" id="KW-0411">Iron-sulfur</keyword>
<keyword evidence="7" id="KW-1133">Transmembrane helix</keyword>
<accession>A0ABX6TKZ3</accession>
<organism evidence="9 10">
    <name type="scientific">Pedobacter riviphilus</name>
    <dbReference type="NCBI Taxonomy" id="2766984"/>
    <lineage>
        <taxon>Bacteria</taxon>
        <taxon>Pseudomonadati</taxon>
        <taxon>Bacteroidota</taxon>
        <taxon>Sphingobacteriia</taxon>
        <taxon>Sphingobacteriales</taxon>
        <taxon>Sphingobacteriaceae</taxon>
        <taxon>Pedobacter</taxon>
    </lineage>
</organism>
<feature type="domain" description="4Fe-4S ferredoxin-type" evidence="8">
    <location>
        <begin position="248"/>
        <end position="276"/>
    </location>
</feature>
<dbReference type="RefSeq" id="WP_190327750.1">
    <property type="nucleotide sequence ID" value="NZ_CP061171.1"/>
</dbReference>
<keyword evidence="3" id="KW-0479">Metal-binding</keyword>
<keyword evidence="7" id="KW-0812">Transmembrane</keyword>
<feature type="transmembrane region" description="Helical" evidence="7">
    <location>
        <begin position="76"/>
        <end position="102"/>
    </location>
</feature>
<evidence type="ECO:0000256" key="3">
    <source>
        <dbReference type="ARBA" id="ARBA00022723"/>
    </source>
</evidence>
<sequence>MLPKNKKENKGRGRNFIYPKKPSGRLYTYRKWVSYVLLLFLFSCPFLKFKGEQLVLLNFIERKFVFFGLIFTPQDFYLFALAMLIFIMFIVCFTVILGRLWCGWACPQTIFMEMVFRRIEYWIEGDANKQKKLDEAGWTAGKIFKKISKHFIFLVISFAIANTFLAYMIGSAVLYKIITEPIAGHVSGFVSIWLFTFIFYGVFTYVREVVCTVICPYGRLQGVLLDNQSLVVAYDFNRGEPRGHLQKQDAALKTGDCIDCGLCVQVCPTGIDIREGTQLECVNCTACIDSCNEVMLKINKPKNLIGFFNQDFINERKPYKIGLKSYGYAAVLFVVMVVFSSLIYKREDIQTTVLRASGTLYQSRGADKTSNLYNAELINKTNKAVKFRFRSQNDSDEIDFIQKADVLPKEGSVHLTFFLIRKNNAIKKYKTDAVFEIIANGKVLSTATTSFFAQPEGIELEND</sequence>
<evidence type="ECO:0000256" key="5">
    <source>
        <dbReference type="ARBA" id="ARBA00023004"/>
    </source>
</evidence>
<keyword evidence="4" id="KW-0249">Electron transport</keyword>
<evidence type="ECO:0000313" key="10">
    <source>
        <dbReference type="Proteomes" id="UP000516439"/>
    </source>
</evidence>
<dbReference type="Gene3D" id="3.30.70.20">
    <property type="match status" value="1"/>
</dbReference>
<dbReference type="Pfam" id="PF12801">
    <property type="entry name" value="Fer4_5"/>
    <property type="match status" value="1"/>
</dbReference>
<dbReference type="PANTHER" id="PTHR30176">
    <property type="entry name" value="FERREDOXIN-TYPE PROTEIN NAPH"/>
    <property type="match status" value="1"/>
</dbReference>
<evidence type="ECO:0000313" key="9">
    <source>
        <dbReference type="EMBL" id="QNR85254.1"/>
    </source>
</evidence>
<keyword evidence="10" id="KW-1185">Reference proteome</keyword>
<protein>
    <submittedName>
        <fullName evidence="9">Cytochrome c oxidase accessory protein CcoG</fullName>
    </submittedName>
</protein>
<evidence type="ECO:0000259" key="8">
    <source>
        <dbReference type="PROSITE" id="PS51379"/>
    </source>
</evidence>
<dbReference type="InterPro" id="IPR017896">
    <property type="entry name" value="4Fe4S_Fe-S-bd"/>
</dbReference>
<dbReference type="PANTHER" id="PTHR30176:SF3">
    <property type="entry name" value="FERREDOXIN-TYPE PROTEIN NAPH"/>
    <property type="match status" value="1"/>
</dbReference>
<evidence type="ECO:0000256" key="4">
    <source>
        <dbReference type="ARBA" id="ARBA00022982"/>
    </source>
</evidence>
<dbReference type="Gene3D" id="2.60.40.10">
    <property type="entry name" value="Immunoglobulins"/>
    <property type="match status" value="1"/>
</dbReference>
<feature type="transmembrane region" description="Helical" evidence="7">
    <location>
        <begin position="151"/>
        <end position="170"/>
    </location>
</feature>
<proteinExistence type="predicted"/>
<dbReference type="InterPro" id="IPR051684">
    <property type="entry name" value="Electron_Trans/Redox"/>
</dbReference>
<evidence type="ECO:0000256" key="7">
    <source>
        <dbReference type="SAM" id="Phobius"/>
    </source>
</evidence>
<dbReference type="SUPFAM" id="SSF54862">
    <property type="entry name" value="4Fe-4S ferredoxins"/>
    <property type="match status" value="1"/>
</dbReference>
<dbReference type="InterPro" id="IPR014116">
    <property type="entry name" value="Cyt_c_oxidase_cbb3_FixG"/>
</dbReference>
<keyword evidence="7" id="KW-0472">Membrane</keyword>
<evidence type="ECO:0000256" key="1">
    <source>
        <dbReference type="ARBA" id="ARBA00022448"/>
    </source>
</evidence>
<feature type="transmembrane region" description="Helical" evidence="7">
    <location>
        <begin position="182"/>
        <end position="203"/>
    </location>
</feature>
<name>A0ABX6TKZ3_9SPHI</name>
<dbReference type="PROSITE" id="PS00198">
    <property type="entry name" value="4FE4S_FER_1"/>
    <property type="match status" value="1"/>
</dbReference>
<gene>
    <name evidence="9" type="primary">ccoG</name>
    <name evidence="9" type="ORF">H9N25_01785</name>
</gene>
<evidence type="ECO:0000256" key="6">
    <source>
        <dbReference type="ARBA" id="ARBA00023014"/>
    </source>
</evidence>
<dbReference type="Pfam" id="PF13746">
    <property type="entry name" value="Fer4_18"/>
    <property type="match status" value="1"/>
</dbReference>
<dbReference type="InterPro" id="IPR013783">
    <property type="entry name" value="Ig-like_fold"/>
</dbReference>
<feature type="transmembrane region" description="Helical" evidence="7">
    <location>
        <begin position="32"/>
        <end position="49"/>
    </location>
</feature>
<dbReference type="Proteomes" id="UP000516439">
    <property type="component" value="Chromosome"/>
</dbReference>
<evidence type="ECO:0000256" key="2">
    <source>
        <dbReference type="ARBA" id="ARBA00022485"/>
    </source>
</evidence>
<dbReference type="EMBL" id="CP061171">
    <property type="protein sequence ID" value="QNR85254.1"/>
    <property type="molecule type" value="Genomic_DNA"/>
</dbReference>
<keyword evidence="2" id="KW-0004">4Fe-4S</keyword>
<dbReference type="NCBIfam" id="TIGR02745">
    <property type="entry name" value="ccoG_rdxA_fixG"/>
    <property type="match status" value="1"/>
</dbReference>
<dbReference type="PROSITE" id="PS51379">
    <property type="entry name" value="4FE4S_FER_2"/>
    <property type="match status" value="1"/>
</dbReference>
<reference evidence="9 10" key="1">
    <citation type="submission" date="2020-09" db="EMBL/GenBank/DDBJ databases">
        <title>Pedobacter sp. SW-16 isolated from soil near Yeocheon.</title>
        <authorList>
            <person name="Im H.S."/>
            <person name="Joung Y."/>
            <person name="Lee S.-S."/>
        </authorList>
    </citation>
    <scope>NUCLEOTIDE SEQUENCE [LARGE SCALE GENOMIC DNA]</scope>
    <source>
        <strain evidence="9 10">SW-16</strain>
    </source>
</reference>
<feature type="transmembrane region" description="Helical" evidence="7">
    <location>
        <begin position="326"/>
        <end position="344"/>
    </location>
</feature>